<dbReference type="RefSeq" id="WP_132084142.1">
    <property type="nucleotide sequence ID" value="NZ_SLUK01000003.1"/>
</dbReference>
<dbReference type="EMBL" id="SLUK01000003">
    <property type="protein sequence ID" value="TCL43985.1"/>
    <property type="molecule type" value="Genomic_DNA"/>
</dbReference>
<gene>
    <name evidence="3" type="ORF">EDD78_10322</name>
</gene>
<keyword evidence="2" id="KW-0732">Signal</keyword>
<dbReference type="Gene3D" id="3.40.190.10">
    <property type="entry name" value="Periplasmic binding protein-like II"/>
    <property type="match status" value="2"/>
</dbReference>
<accession>A0A9X8UKF2</accession>
<dbReference type="PANTHER" id="PTHR43649">
    <property type="entry name" value="ARABINOSE-BINDING PROTEIN-RELATED"/>
    <property type="match status" value="1"/>
</dbReference>
<feature type="signal peptide" evidence="2">
    <location>
        <begin position="1"/>
        <end position="23"/>
    </location>
</feature>
<dbReference type="InterPro" id="IPR006059">
    <property type="entry name" value="SBP"/>
</dbReference>
<proteinExistence type="predicted"/>
<dbReference type="SUPFAM" id="SSF53850">
    <property type="entry name" value="Periplasmic binding protein-like II"/>
    <property type="match status" value="1"/>
</dbReference>
<feature type="compositionally biased region" description="Low complexity" evidence="1">
    <location>
        <begin position="40"/>
        <end position="58"/>
    </location>
</feature>
<feature type="chain" id="PRO_5040903031" evidence="2">
    <location>
        <begin position="24"/>
        <end position="453"/>
    </location>
</feature>
<feature type="region of interest" description="Disordered" evidence="1">
    <location>
        <begin position="25"/>
        <end position="58"/>
    </location>
</feature>
<name>A0A9X8UKF2_9FIRM</name>
<evidence type="ECO:0000256" key="2">
    <source>
        <dbReference type="SAM" id="SignalP"/>
    </source>
</evidence>
<dbReference type="AlphaFoldDB" id="A0A9X8UKF2"/>
<reference evidence="3 4" key="1">
    <citation type="submission" date="2019-03" db="EMBL/GenBank/DDBJ databases">
        <title>Genomic Encyclopedia of Type Strains, Phase IV (KMG-IV): sequencing the most valuable type-strain genomes for metagenomic binning, comparative biology and taxonomic classification.</title>
        <authorList>
            <person name="Goeker M."/>
        </authorList>
    </citation>
    <scope>NUCLEOTIDE SEQUENCE [LARGE SCALE GENOMIC DNA]</scope>
    <source>
        <strain evidence="3 4">DSM 100433</strain>
    </source>
</reference>
<dbReference type="Proteomes" id="UP000294682">
    <property type="component" value="Unassembled WGS sequence"/>
</dbReference>
<sequence>MKKRILSILLAACMLASASSLTACSSKSGTPAASGEPKTPASEAGSEAAPEASSEGASKITVLMPKHEMDNIGFMEKETRGYESESGNQVELINMSWENVADRITTEMAAGGGSYDVIEFDNSWVPKFVTNNWIIPLDDYATDEMKTGMLPGLIDKFSYDGKLYGITWNNDTRFFMYNKAKLEQAGFSEPPKTWEELKEQTKVMQEKGLTKFGYSDSYMQAQSCVNEMFFVVYSFGGDFFDSEGNLTITTDPGVKAAYEFVANGLNTDKIVDPGSMTSDYETVANIFNMGDTAFCVQAWPGIYQSSNDESTSKVVGEIAVADYSVSGDGQTQAVLTLPEAMAIPKASKNYDAAWDYIKYMSSKEFDKRKAEEIGALPIWSELFNDPDLLAKYPHWSGFGKQAANSKGLPSLLWYDEFANVVLVESQKILLGQVSVDDGLKEMEEQCKKIQPQA</sequence>
<dbReference type="PANTHER" id="PTHR43649:SF12">
    <property type="entry name" value="DIACETYLCHITOBIOSE BINDING PROTEIN DASA"/>
    <property type="match status" value="1"/>
</dbReference>
<dbReference type="PROSITE" id="PS51257">
    <property type="entry name" value="PROKAR_LIPOPROTEIN"/>
    <property type="match status" value="1"/>
</dbReference>
<comment type="caution">
    <text evidence="3">The sequence shown here is derived from an EMBL/GenBank/DDBJ whole genome shotgun (WGS) entry which is preliminary data.</text>
</comment>
<dbReference type="Pfam" id="PF01547">
    <property type="entry name" value="SBP_bac_1"/>
    <property type="match status" value="1"/>
</dbReference>
<keyword evidence="4" id="KW-1185">Reference proteome</keyword>
<organism evidence="3 4">
    <name type="scientific">Harryflintia acetispora</name>
    <dbReference type="NCBI Taxonomy" id="1849041"/>
    <lineage>
        <taxon>Bacteria</taxon>
        <taxon>Bacillati</taxon>
        <taxon>Bacillota</taxon>
        <taxon>Clostridia</taxon>
        <taxon>Eubacteriales</taxon>
        <taxon>Oscillospiraceae</taxon>
        <taxon>Harryflintia</taxon>
    </lineage>
</organism>
<evidence type="ECO:0000256" key="1">
    <source>
        <dbReference type="SAM" id="MobiDB-lite"/>
    </source>
</evidence>
<protein>
    <submittedName>
        <fullName evidence="3">Carbohydrate ABC transporter substrate-binding protein (CUT1 family)</fullName>
    </submittedName>
</protein>
<dbReference type="InterPro" id="IPR050490">
    <property type="entry name" value="Bact_solute-bd_prot1"/>
</dbReference>
<evidence type="ECO:0000313" key="3">
    <source>
        <dbReference type="EMBL" id="TCL43985.1"/>
    </source>
</evidence>
<evidence type="ECO:0000313" key="4">
    <source>
        <dbReference type="Proteomes" id="UP000294682"/>
    </source>
</evidence>